<dbReference type="PANTHER" id="PTHR37291">
    <property type="entry name" value="5-METHYLCYTOSINE-SPECIFIC RESTRICTION ENZYME B"/>
    <property type="match status" value="1"/>
</dbReference>
<dbReference type="EMBL" id="JAHVHU010000020">
    <property type="protein sequence ID" value="MBY5959963.1"/>
    <property type="molecule type" value="Genomic_DNA"/>
</dbReference>
<dbReference type="Gene3D" id="3.40.50.300">
    <property type="entry name" value="P-loop containing nucleotide triphosphate hydrolases"/>
    <property type="match status" value="2"/>
</dbReference>
<protein>
    <submittedName>
        <fullName evidence="3">EVE domain-containing protein</fullName>
    </submittedName>
</protein>
<name>A0A953HS73_9BACT</name>
<keyword evidence="4" id="KW-1185">Reference proteome</keyword>
<proteinExistence type="predicted"/>
<dbReference type="AlphaFoldDB" id="A0A953HS73"/>
<feature type="domain" description="EVE" evidence="1">
    <location>
        <begin position="226"/>
        <end position="358"/>
    </location>
</feature>
<dbReference type="GO" id="GO:0016887">
    <property type="term" value="F:ATP hydrolysis activity"/>
    <property type="evidence" value="ECO:0007669"/>
    <property type="project" value="InterPro"/>
</dbReference>
<sequence length="898" mass="104828">MLTRIEINLNNYFMHSMIERYKKHISRTQLKDEIYKWELINKYRGRPNLEAKDFAQEISDIDFSNLLYHMGGAVIRQLGKEKPEEIRKIFSDLFNDSIDLTQRIKTFEKQTLKLYREIGEKKSHHQDERSIATYLTYHDPVNYTFYKYSFYKKFCNQLGIKLAIKGERYAHYLNLLEDFIEKHLVTDTELIEQVNTYLPDFSDGTNHKLLAQDILYQMLDKKVEPNYWIFQGSPDDYDFETALRDEVLTGWTVTAHKNKIKSGDKVILWITGQEAGCYALAEVTSEPYTRTASPDDHLWKNDTQSYMVADIKITHNLVDHPILKKAIEGIEELDNLKVGNRGTNFTSNQEEFEMIVNMIETETQFHTIRSRFEQDIFQSFINIIRRSNRELGLKKDDPRLVFSIRRNGLNFTIGQRYCFSIRISEKKRKFGVISKDRLLANSKPYGGEPPQPYYNYYDDKFEPSQEEWENVKAALQEELIRTTKSGYRKYNNEDFENYVFDTANDSTDQPMNYPLNTIFYGPPGTGKTYNTILRAAEIIENRTIQSYDEAREIFKTNLHNRIEFITFHQNYSYEDFIQGLRPDTENDSQLTFERKDGVFKIIADKALKNIRASKRPLLIKKSFEDAFNTFIKPLIEGEVEEIEIQMKRASYFITAITNISIEFRKAGGGTSHTLSISTLRKMYEAESVLDIQGLSSYYSPLLDELLEIGKDPAGRTEVVERKNYVIIIDEINRANISRVFGELITLIEPDKRSEGDLALEARLPSGDPFVVPSNLYIIGTMNTADKSIALLDIALRRRFEFEPMYPLYDIVGTEIHDVEILEKINIKIIDSKGHDFQIGHSYFMGENKDLVKRMNNKVIPLLLEYYMNDQKEVEDILRSAGLVIKENSWPLKITGRDD</sequence>
<dbReference type="InterPro" id="IPR015947">
    <property type="entry name" value="PUA-like_sf"/>
</dbReference>
<dbReference type="InterPro" id="IPR052934">
    <property type="entry name" value="Methyl-DNA_Rec/Restrict_Enz"/>
</dbReference>
<dbReference type="Gene3D" id="3.10.590.10">
    <property type="entry name" value="ph1033 like domains"/>
    <property type="match status" value="1"/>
</dbReference>
<dbReference type="SUPFAM" id="SSF52540">
    <property type="entry name" value="P-loop containing nucleoside triphosphate hydrolases"/>
    <property type="match status" value="1"/>
</dbReference>
<accession>A0A953HS73</accession>
<dbReference type="GO" id="GO:0005524">
    <property type="term" value="F:ATP binding"/>
    <property type="evidence" value="ECO:0007669"/>
    <property type="project" value="InterPro"/>
</dbReference>
<dbReference type="SUPFAM" id="SSF88697">
    <property type="entry name" value="PUA domain-like"/>
    <property type="match status" value="1"/>
</dbReference>
<dbReference type="InterPro" id="IPR027417">
    <property type="entry name" value="P-loop_NTPase"/>
</dbReference>
<organism evidence="3 4">
    <name type="scientific">Membranihabitans marinus</name>
    <dbReference type="NCBI Taxonomy" id="1227546"/>
    <lineage>
        <taxon>Bacteria</taxon>
        <taxon>Pseudomonadati</taxon>
        <taxon>Bacteroidota</taxon>
        <taxon>Saprospiria</taxon>
        <taxon>Saprospirales</taxon>
        <taxon>Saprospiraceae</taxon>
        <taxon>Membranihabitans</taxon>
    </lineage>
</organism>
<gene>
    <name evidence="3" type="ORF">KUV50_17555</name>
</gene>
<dbReference type="Pfam" id="PF01878">
    <property type="entry name" value="EVE"/>
    <property type="match status" value="1"/>
</dbReference>
<dbReference type="InterPro" id="IPR011704">
    <property type="entry name" value="ATPase_dyneun-rel_AAA"/>
</dbReference>
<dbReference type="InterPro" id="IPR002740">
    <property type="entry name" value="EVE_domain"/>
</dbReference>
<dbReference type="Pfam" id="PF07728">
    <property type="entry name" value="AAA_5"/>
    <property type="match status" value="1"/>
</dbReference>
<dbReference type="PANTHER" id="PTHR37291:SF1">
    <property type="entry name" value="TYPE IV METHYL-DIRECTED RESTRICTION ENZYME ECOKMCRB SUBUNIT"/>
    <property type="match status" value="1"/>
</dbReference>
<dbReference type="RefSeq" id="WP_222581499.1">
    <property type="nucleotide sequence ID" value="NZ_JAHVHU010000020.1"/>
</dbReference>
<reference evidence="3" key="1">
    <citation type="submission" date="2021-06" db="EMBL/GenBank/DDBJ databases">
        <title>44 bacteria genomes isolated from Dapeng, Shenzhen.</title>
        <authorList>
            <person name="Zheng W."/>
            <person name="Yu S."/>
            <person name="Huang Y."/>
        </authorList>
    </citation>
    <scope>NUCLEOTIDE SEQUENCE</scope>
    <source>
        <strain evidence="3">DP5N28-2</strain>
    </source>
</reference>
<comment type="caution">
    <text evidence="3">The sequence shown here is derived from an EMBL/GenBank/DDBJ whole genome shotgun (WGS) entry which is preliminary data.</text>
</comment>
<evidence type="ECO:0000259" key="1">
    <source>
        <dbReference type="Pfam" id="PF01878"/>
    </source>
</evidence>
<evidence type="ECO:0000313" key="3">
    <source>
        <dbReference type="EMBL" id="MBY5959963.1"/>
    </source>
</evidence>
<feature type="domain" description="ATPase dynein-related AAA" evidence="2">
    <location>
        <begin position="722"/>
        <end position="799"/>
    </location>
</feature>
<dbReference type="Proteomes" id="UP000753961">
    <property type="component" value="Unassembled WGS sequence"/>
</dbReference>
<evidence type="ECO:0000313" key="4">
    <source>
        <dbReference type="Proteomes" id="UP000753961"/>
    </source>
</evidence>
<evidence type="ECO:0000259" key="2">
    <source>
        <dbReference type="Pfam" id="PF07728"/>
    </source>
</evidence>